<protein>
    <submittedName>
        <fullName evidence="1">Uncharacterized protein</fullName>
    </submittedName>
</protein>
<sequence>MNPILSAEEAKELLELIKETATRYLYFPDPGQKIVFNAKAIHTKDEFAIQIFRGRIKQGKYSFQTIVKRNNAPLLALDVDDASVHLNPDGQKILGSHWHIYTEEYNRAFAFPAENIDSANFVENSLLYFKKINLIHPPQVREQKYMILE</sequence>
<dbReference type="InterPro" id="IPR053916">
    <property type="entry name" value="DUF6978"/>
</dbReference>
<evidence type="ECO:0000313" key="1">
    <source>
        <dbReference type="EMBL" id="DAF47116.1"/>
    </source>
</evidence>
<name>A0A8S5S7V4_9CAUD</name>
<proteinExistence type="predicted"/>
<dbReference type="Pfam" id="PF22398">
    <property type="entry name" value="DUF6978"/>
    <property type="match status" value="1"/>
</dbReference>
<organism evidence="1">
    <name type="scientific">Siphoviridae sp. ctLnP14</name>
    <dbReference type="NCBI Taxonomy" id="2827851"/>
    <lineage>
        <taxon>Viruses</taxon>
        <taxon>Duplodnaviria</taxon>
        <taxon>Heunggongvirae</taxon>
        <taxon>Uroviricota</taxon>
        <taxon>Caudoviricetes</taxon>
    </lineage>
</organism>
<reference evidence="1" key="1">
    <citation type="journal article" date="2021" name="Proc. Natl. Acad. Sci. U.S.A.">
        <title>A Catalog of Tens of Thousands of Viruses from Human Metagenomes Reveals Hidden Associations with Chronic Diseases.</title>
        <authorList>
            <person name="Tisza M.J."/>
            <person name="Buck C.B."/>
        </authorList>
    </citation>
    <scope>NUCLEOTIDE SEQUENCE</scope>
    <source>
        <strain evidence="1">CtLnP14</strain>
    </source>
</reference>
<accession>A0A8S5S7V4</accession>
<dbReference type="EMBL" id="BK032550">
    <property type="protein sequence ID" value="DAF47116.1"/>
    <property type="molecule type" value="Genomic_DNA"/>
</dbReference>